<gene>
    <name evidence="2" type="ORF">GCM10022262_17810</name>
</gene>
<evidence type="ECO:0000313" key="2">
    <source>
        <dbReference type="EMBL" id="GAA4287422.1"/>
    </source>
</evidence>
<comment type="caution">
    <text evidence="2">The sequence shown here is derived from an EMBL/GenBank/DDBJ whole genome shotgun (WGS) entry which is preliminary data.</text>
</comment>
<accession>A0ABP8EU72</accession>
<evidence type="ECO:0000313" key="3">
    <source>
        <dbReference type="Proteomes" id="UP001499841"/>
    </source>
</evidence>
<feature type="region of interest" description="Disordered" evidence="1">
    <location>
        <begin position="28"/>
        <end position="54"/>
    </location>
</feature>
<dbReference type="Proteomes" id="UP001499841">
    <property type="component" value="Unassembled WGS sequence"/>
</dbReference>
<name>A0ABP8EU72_9MICO</name>
<protein>
    <recommendedName>
        <fullName evidence="4">WXG100 family type VII secretion target</fullName>
    </recommendedName>
</protein>
<evidence type="ECO:0008006" key="4">
    <source>
        <dbReference type="Google" id="ProtNLM"/>
    </source>
</evidence>
<proteinExistence type="predicted"/>
<keyword evidence="3" id="KW-1185">Reference proteome</keyword>
<dbReference type="EMBL" id="BAABBA010000007">
    <property type="protein sequence ID" value="GAA4287422.1"/>
    <property type="molecule type" value="Genomic_DNA"/>
</dbReference>
<organism evidence="2 3">
    <name type="scientific">Georgenia daeguensis</name>
    <dbReference type="NCBI Taxonomy" id="908355"/>
    <lineage>
        <taxon>Bacteria</taxon>
        <taxon>Bacillati</taxon>
        <taxon>Actinomycetota</taxon>
        <taxon>Actinomycetes</taxon>
        <taxon>Micrococcales</taxon>
        <taxon>Bogoriellaceae</taxon>
        <taxon>Georgenia</taxon>
    </lineage>
</organism>
<reference evidence="3" key="1">
    <citation type="journal article" date="2019" name="Int. J. Syst. Evol. Microbiol.">
        <title>The Global Catalogue of Microorganisms (GCM) 10K type strain sequencing project: providing services to taxonomists for standard genome sequencing and annotation.</title>
        <authorList>
            <consortium name="The Broad Institute Genomics Platform"/>
            <consortium name="The Broad Institute Genome Sequencing Center for Infectious Disease"/>
            <person name="Wu L."/>
            <person name="Ma J."/>
        </authorList>
    </citation>
    <scope>NUCLEOTIDE SEQUENCE [LARGE SCALE GENOMIC DNA]</scope>
    <source>
        <strain evidence="3">JCM 17459</strain>
    </source>
</reference>
<evidence type="ECO:0000256" key="1">
    <source>
        <dbReference type="SAM" id="MobiDB-lite"/>
    </source>
</evidence>
<sequence length="177" mass="18524">MARWRSRVAVGGAVARWRGGTAARWHGGAVARRSAESTQVRGHGEKSPCPPLAQVRVAPPELPRAAARRADGATSLGGSMADDLRLDTELLLATADSLSAVRDEFSTGTMGGDPGLADAIGHPGLYDRLDSFQSSWSVQRGRMVESIDVLGRTMVTVAEAFAELDTQLADGLGGGAR</sequence>